<dbReference type="OrthoDB" id="613763at2759"/>
<dbReference type="FunFam" id="1.10.10.10:FF:000116">
    <property type="entry name" value="DNA-directed RNA polymerase III subunit RPC6"/>
    <property type="match status" value="1"/>
</dbReference>
<evidence type="ECO:0000256" key="3">
    <source>
        <dbReference type="ARBA" id="ARBA00022478"/>
    </source>
</evidence>
<feature type="non-terminal residue" evidence="6">
    <location>
        <position position="1"/>
    </location>
</feature>
<proteinExistence type="inferred from homology"/>
<protein>
    <submittedName>
        <fullName evidence="6">RNA polymerase III subunit Rpc34</fullName>
    </submittedName>
</protein>
<sequence length="283" mass="31965">VTQQEIVAFCDDSPSVEQVSERINEMLKQRMLEISAGHDGSLLYTAIGQLESKKRKDMNGDEEMVYQYIKASGNEGIWLRNLKLRTNLHTTVISKTLKNLEAKSLVKCVKSVQHPTRKIYMLYDLVPSIEISGGPWYTDGELDTEFVSHLLTTIETYLLKQTFPDSSHPSNLSISGHARIFDPLVVLYPSVSEIKDYLHRSGVVKDIELEVDHVRTLLDVLRFDGKITRTPEGTWKSTRTVQGDPYKAHASTEIPCGRCPVSRLCTSGTPISPETCVYWAKYL</sequence>
<evidence type="ECO:0000256" key="5">
    <source>
        <dbReference type="ARBA" id="ARBA00023242"/>
    </source>
</evidence>
<accession>A0A1Y2F2Q8</accession>
<dbReference type="InterPro" id="IPR036390">
    <property type="entry name" value="WH_DNA-bd_sf"/>
</dbReference>
<evidence type="ECO:0000256" key="2">
    <source>
        <dbReference type="ARBA" id="ARBA00011038"/>
    </source>
</evidence>
<keyword evidence="3" id="KW-0240">DNA-directed RNA polymerase</keyword>
<dbReference type="GeneID" id="63783807"/>
<dbReference type="AlphaFoldDB" id="A0A1Y2F2Q8"/>
<dbReference type="InterPro" id="IPR007832">
    <property type="entry name" value="RNA_pol_Rpc34"/>
</dbReference>
<dbReference type="Pfam" id="PF05158">
    <property type="entry name" value="RNA_pol_Rpc34"/>
    <property type="match status" value="1"/>
</dbReference>
<keyword evidence="5" id="KW-0539">Nucleus</keyword>
<dbReference type="GO" id="GO:0006383">
    <property type="term" value="P:transcription by RNA polymerase III"/>
    <property type="evidence" value="ECO:0007669"/>
    <property type="project" value="InterPro"/>
</dbReference>
<keyword evidence="4" id="KW-0804">Transcription</keyword>
<dbReference type="EMBL" id="MCFI01000018">
    <property type="protein sequence ID" value="ORY78159.1"/>
    <property type="molecule type" value="Genomic_DNA"/>
</dbReference>
<dbReference type="GO" id="GO:0005654">
    <property type="term" value="C:nucleoplasm"/>
    <property type="evidence" value="ECO:0007669"/>
    <property type="project" value="UniProtKB-ARBA"/>
</dbReference>
<dbReference type="Gene3D" id="1.10.10.10">
    <property type="entry name" value="Winged helix-like DNA-binding domain superfamily/Winged helix DNA-binding domain"/>
    <property type="match status" value="1"/>
</dbReference>
<comment type="subcellular location">
    <subcellularLocation>
        <location evidence="1">Nucleus</location>
    </subcellularLocation>
</comment>
<dbReference type="OMA" id="VGTTKKC"/>
<evidence type="ECO:0000256" key="4">
    <source>
        <dbReference type="ARBA" id="ARBA00023163"/>
    </source>
</evidence>
<dbReference type="GO" id="GO:0005737">
    <property type="term" value="C:cytoplasm"/>
    <property type="evidence" value="ECO:0007669"/>
    <property type="project" value="UniProtKB-ARBA"/>
</dbReference>
<gene>
    <name evidence="6" type="ORF">BCR37DRAFT_336007</name>
</gene>
<dbReference type="PIRSF" id="PIRSF028763">
    <property type="entry name" value="RNA_pol_Rpc34"/>
    <property type="match status" value="1"/>
</dbReference>
<comment type="caution">
    <text evidence="6">The sequence shown here is derived from an EMBL/GenBank/DDBJ whole genome shotgun (WGS) entry which is preliminary data.</text>
</comment>
<name>A0A1Y2F2Q8_PROLT</name>
<dbReference type="PANTHER" id="PTHR12780">
    <property type="entry name" value="RNA POLYMERASE III DNA DIRECTED , 39KD SUBUNIT-RELATED"/>
    <property type="match status" value="1"/>
</dbReference>
<dbReference type="InterPro" id="IPR016049">
    <property type="entry name" value="RNA_pol_Rpc34-like"/>
</dbReference>
<feature type="non-terminal residue" evidence="6">
    <location>
        <position position="283"/>
    </location>
</feature>
<evidence type="ECO:0000313" key="6">
    <source>
        <dbReference type="EMBL" id="ORY78159.1"/>
    </source>
</evidence>
<dbReference type="Proteomes" id="UP000193685">
    <property type="component" value="Unassembled WGS sequence"/>
</dbReference>
<dbReference type="RefSeq" id="XP_040723270.1">
    <property type="nucleotide sequence ID" value="XM_040867208.1"/>
</dbReference>
<comment type="similarity">
    <text evidence="2">Belongs to the eukaryotic RPC34/RPC39 RNA polymerase subunit family.</text>
</comment>
<evidence type="ECO:0000313" key="7">
    <source>
        <dbReference type="Proteomes" id="UP000193685"/>
    </source>
</evidence>
<organism evidence="6 7">
    <name type="scientific">Protomyces lactucae-debilis</name>
    <dbReference type="NCBI Taxonomy" id="2754530"/>
    <lineage>
        <taxon>Eukaryota</taxon>
        <taxon>Fungi</taxon>
        <taxon>Dikarya</taxon>
        <taxon>Ascomycota</taxon>
        <taxon>Taphrinomycotina</taxon>
        <taxon>Taphrinomycetes</taxon>
        <taxon>Taphrinales</taxon>
        <taxon>Protomycetaceae</taxon>
        <taxon>Protomyces</taxon>
    </lineage>
</organism>
<dbReference type="STRING" id="56484.A0A1Y2F2Q8"/>
<evidence type="ECO:0000256" key="1">
    <source>
        <dbReference type="ARBA" id="ARBA00004123"/>
    </source>
</evidence>
<keyword evidence="7" id="KW-1185">Reference proteome</keyword>
<dbReference type="SUPFAM" id="SSF46785">
    <property type="entry name" value="Winged helix' DNA-binding domain"/>
    <property type="match status" value="1"/>
</dbReference>
<dbReference type="GO" id="GO:0005666">
    <property type="term" value="C:RNA polymerase III complex"/>
    <property type="evidence" value="ECO:0007669"/>
    <property type="project" value="InterPro"/>
</dbReference>
<dbReference type="InterPro" id="IPR036388">
    <property type="entry name" value="WH-like_DNA-bd_sf"/>
</dbReference>
<reference evidence="6 7" key="1">
    <citation type="submission" date="2016-07" db="EMBL/GenBank/DDBJ databases">
        <title>Pervasive Adenine N6-methylation of Active Genes in Fungi.</title>
        <authorList>
            <consortium name="DOE Joint Genome Institute"/>
            <person name="Mondo S.J."/>
            <person name="Dannebaum R.O."/>
            <person name="Kuo R.C."/>
            <person name="Labutti K."/>
            <person name="Haridas S."/>
            <person name="Kuo A."/>
            <person name="Salamov A."/>
            <person name="Ahrendt S.R."/>
            <person name="Lipzen A."/>
            <person name="Sullivan W."/>
            <person name="Andreopoulos W.B."/>
            <person name="Clum A."/>
            <person name="Lindquist E."/>
            <person name="Daum C."/>
            <person name="Ramamoorthy G.K."/>
            <person name="Gryganskyi A."/>
            <person name="Culley D."/>
            <person name="Magnuson J.K."/>
            <person name="James T.Y."/>
            <person name="O'Malley M.A."/>
            <person name="Stajich J.E."/>
            <person name="Spatafora J.W."/>
            <person name="Visel A."/>
            <person name="Grigoriev I.V."/>
        </authorList>
    </citation>
    <scope>NUCLEOTIDE SEQUENCE [LARGE SCALE GENOMIC DNA]</scope>
    <source>
        <strain evidence="6 7">12-1054</strain>
    </source>
</reference>